<dbReference type="InterPro" id="IPR041657">
    <property type="entry name" value="HTH_17"/>
</dbReference>
<evidence type="ECO:0000313" key="2">
    <source>
        <dbReference type="EMBL" id="NBI33770.1"/>
    </source>
</evidence>
<keyword evidence="2" id="KW-0238">DNA-binding</keyword>
<comment type="caution">
    <text evidence="2">The sequence shown here is derived from an EMBL/GenBank/DDBJ whole genome shotgun (WGS) entry which is preliminary data.</text>
</comment>
<dbReference type="NCBIfam" id="TIGR01764">
    <property type="entry name" value="excise"/>
    <property type="match status" value="1"/>
</dbReference>
<dbReference type="InterPro" id="IPR010093">
    <property type="entry name" value="SinI_DNA-bd"/>
</dbReference>
<dbReference type="SUPFAM" id="SSF46955">
    <property type="entry name" value="Putative DNA-binding domain"/>
    <property type="match status" value="1"/>
</dbReference>
<dbReference type="EMBL" id="QWKH01000006">
    <property type="protein sequence ID" value="NBI33770.1"/>
    <property type="molecule type" value="Genomic_DNA"/>
</dbReference>
<protein>
    <submittedName>
        <fullName evidence="2">DNA-binding protein</fullName>
    </submittedName>
</protein>
<evidence type="ECO:0000259" key="1">
    <source>
        <dbReference type="Pfam" id="PF12728"/>
    </source>
</evidence>
<dbReference type="GO" id="GO:0003677">
    <property type="term" value="F:DNA binding"/>
    <property type="evidence" value="ECO:0007669"/>
    <property type="project" value="UniProtKB-KW"/>
</dbReference>
<dbReference type="InterPro" id="IPR009061">
    <property type="entry name" value="DNA-bd_dom_put_sf"/>
</dbReference>
<accession>A0A7C9NYQ4</accession>
<organism evidence="2">
    <name type="scientific">Muribaculaceae bacterium Z82</name>
    <dbReference type="NCBI Taxonomy" id="2304548"/>
    <lineage>
        <taxon>Bacteria</taxon>
        <taxon>Pseudomonadati</taxon>
        <taxon>Bacteroidota</taxon>
        <taxon>Bacteroidia</taxon>
        <taxon>Bacteroidales</taxon>
        <taxon>Muribaculaceae</taxon>
    </lineage>
</organism>
<dbReference type="AlphaFoldDB" id="A0A7C9NYQ4"/>
<feature type="domain" description="Helix-turn-helix" evidence="1">
    <location>
        <begin position="28"/>
        <end position="74"/>
    </location>
</feature>
<sequence length="78" mass="8571">MMSETVFLGTLRPAPAEPELFAAAPEVMGAKEVADLLGLSVATVRREIAERRLPAFRIRSRVMVRKAALTEYLLSLEG</sequence>
<reference evidence="2" key="1">
    <citation type="submission" date="2018-08" db="EMBL/GenBank/DDBJ databases">
        <title>Murine metabolic-syndrome-specific gut microbial biobank.</title>
        <authorList>
            <person name="Liu C."/>
        </authorList>
    </citation>
    <scope>NUCLEOTIDE SEQUENCE [LARGE SCALE GENOMIC DNA]</scope>
    <source>
        <strain evidence="2">Z82</strain>
    </source>
</reference>
<gene>
    <name evidence="2" type="ORF">D1639_01705</name>
</gene>
<proteinExistence type="predicted"/>
<name>A0A7C9NYQ4_9BACT</name>
<dbReference type="Pfam" id="PF12728">
    <property type="entry name" value="HTH_17"/>
    <property type="match status" value="1"/>
</dbReference>